<evidence type="ECO:0000313" key="3">
    <source>
        <dbReference type="EMBL" id="KAF9121375.1"/>
    </source>
</evidence>
<dbReference type="PANTHER" id="PTHR13318">
    <property type="entry name" value="PARTNER OF PAIRED, ISOFORM B-RELATED"/>
    <property type="match status" value="1"/>
</dbReference>
<proteinExistence type="predicted"/>
<dbReference type="Pfam" id="PF13516">
    <property type="entry name" value="LRR_6"/>
    <property type="match status" value="1"/>
</dbReference>
<feature type="region of interest" description="Disordered" evidence="1">
    <location>
        <begin position="1"/>
        <end position="32"/>
    </location>
</feature>
<comment type="caution">
    <text evidence="3">The sequence shown here is derived from an EMBL/GenBank/DDBJ whole genome shotgun (WGS) entry which is preliminary data.</text>
</comment>
<dbReference type="InterPro" id="IPR001611">
    <property type="entry name" value="Leu-rich_rpt"/>
</dbReference>
<feature type="compositionally biased region" description="Polar residues" evidence="1">
    <location>
        <begin position="226"/>
        <end position="239"/>
    </location>
</feature>
<organism evidence="3 4">
    <name type="scientific">Linnemannia schmuckeri</name>
    <dbReference type="NCBI Taxonomy" id="64567"/>
    <lineage>
        <taxon>Eukaryota</taxon>
        <taxon>Fungi</taxon>
        <taxon>Fungi incertae sedis</taxon>
        <taxon>Mucoromycota</taxon>
        <taxon>Mortierellomycotina</taxon>
        <taxon>Mortierellomycetes</taxon>
        <taxon>Mortierellales</taxon>
        <taxon>Mortierellaceae</taxon>
        <taxon>Linnemannia</taxon>
    </lineage>
</organism>
<accession>A0A9P5R5V8</accession>
<feature type="compositionally biased region" description="Gly residues" evidence="1">
    <location>
        <begin position="146"/>
        <end position="158"/>
    </location>
</feature>
<dbReference type="AlphaFoldDB" id="A0A9P5R5V8"/>
<dbReference type="SMART" id="SM00367">
    <property type="entry name" value="LRR_CC"/>
    <property type="match status" value="5"/>
</dbReference>
<evidence type="ECO:0000256" key="1">
    <source>
        <dbReference type="SAM" id="MobiDB-lite"/>
    </source>
</evidence>
<feature type="region of interest" description="Disordered" evidence="1">
    <location>
        <begin position="355"/>
        <end position="374"/>
    </location>
</feature>
<keyword evidence="4" id="KW-1185">Reference proteome</keyword>
<dbReference type="InterPro" id="IPR032675">
    <property type="entry name" value="LRR_dom_sf"/>
</dbReference>
<name>A0A9P5R5V8_9FUNG</name>
<evidence type="ECO:0000313" key="4">
    <source>
        <dbReference type="Proteomes" id="UP000748756"/>
    </source>
</evidence>
<dbReference type="EMBL" id="JAAAUQ010002717">
    <property type="protein sequence ID" value="KAF9121375.1"/>
    <property type="molecule type" value="Genomic_DNA"/>
</dbReference>
<feature type="compositionally biased region" description="Basic and acidic residues" evidence="1">
    <location>
        <begin position="1"/>
        <end position="16"/>
    </location>
</feature>
<dbReference type="SUPFAM" id="SSF81383">
    <property type="entry name" value="F-box domain"/>
    <property type="match status" value="1"/>
</dbReference>
<reference evidence="3" key="1">
    <citation type="journal article" date="2020" name="Fungal Divers.">
        <title>Resolving the Mortierellaceae phylogeny through synthesis of multi-gene phylogenetics and phylogenomics.</title>
        <authorList>
            <person name="Vandepol N."/>
            <person name="Liber J."/>
            <person name="Desiro A."/>
            <person name="Na H."/>
            <person name="Kennedy M."/>
            <person name="Barry K."/>
            <person name="Grigoriev I.V."/>
            <person name="Miller A.N."/>
            <person name="O'Donnell K."/>
            <person name="Stajich J.E."/>
            <person name="Bonito G."/>
        </authorList>
    </citation>
    <scope>NUCLEOTIDE SEQUENCE</scope>
    <source>
        <strain evidence="3">NRRL 6426</strain>
    </source>
</reference>
<sequence length="593" mass="65552">MSGQHNDRFVRSNKTEGDDDGDTILSSPIVTDEPTTFNTSSTISTASTMAPFTVPVTKNLVFHHPHPSHRYQRQGRMYDQSKDLMDALPPEILDQLLLSFDKSTLLQCSVLSRRWSRRVMPHLWYRPWMKYYISWMLLLQTVSGGRGADGRGAGGRGGQQQQQQHGGLIRIVGSNSQPVGLGLTQQQQQHQQEEQQHQQEKQQQQDDNKEWEDHAGGDERGRGVMVTTTFNNPCSQEQGASTTPSPSSSAFPLTYPIYGTLIKILDFSHLHYILSDTFLSHLFPHTPFLQQLIIDSPKQFSDDSLFSVAKYCSNLVKLELSGCVKVSDTGMEAVFEKCWKLKTVVLSNVVGGGEDGDDGGGRVGNSSKASSSNHSLTLTHKTLDHLVITTPPSNSKQDLDITTTTAGPMVRKLHTLNLANGLRFPTSSEIDPSSSLSLTQLLRTYSFTLVSLNLSFCGPAVTDTLLSQYSSSSLSLPLQHLNIAFCFEVTDIGLVALSEKCPDLQQLDITGLTQVSDKAILAIGQRCKKFRQLVMVDERHRSNAGGSVGSGAGQWCSQNPLITDEVLNRFSWGARVVQRRDELLGQKKSPRIF</sequence>
<dbReference type="OrthoDB" id="421226at2759"/>
<dbReference type="Gene3D" id="3.80.10.10">
    <property type="entry name" value="Ribonuclease Inhibitor"/>
    <property type="match status" value="2"/>
</dbReference>
<feature type="domain" description="F-box" evidence="2">
    <location>
        <begin position="82"/>
        <end position="131"/>
    </location>
</feature>
<dbReference type="PROSITE" id="PS50181">
    <property type="entry name" value="FBOX"/>
    <property type="match status" value="1"/>
</dbReference>
<dbReference type="InterPro" id="IPR036047">
    <property type="entry name" value="F-box-like_dom_sf"/>
</dbReference>
<protein>
    <recommendedName>
        <fullName evidence="2">F-box domain-containing protein</fullName>
    </recommendedName>
</protein>
<dbReference type="GO" id="GO:0019005">
    <property type="term" value="C:SCF ubiquitin ligase complex"/>
    <property type="evidence" value="ECO:0007669"/>
    <property type="project" value="TreeGrafter"/>
</dbReference>
<dbReference type="SUPFAM" id="SSF52047">
    <property type="entry name" value="RNI-like"/>
    <property type="match status" value="1"/>
</dbReference>
<feature type="region of interest" description="Disordered" evidence="1">
    <location>
        <begin position="146"/>
        <end position="165"/>
    </location>
</feature>
<feature type="region of interest" description="Disordered" evidence="1">
    <location>
        <begin position="182"/>
        <end position="249"/>
    </location>
</feature>
<evidence type="ECO:0000259" key="2">
    <source>
        <dbReference type="PROSITE" id="PS50181"/>
    </source>
</evidence>
<dbReference type="Proteomes" id="UP000748756">
    <property type="component" value="Unassembled WGS sequence"/>
</dbReference>
<dbReference type="InterPro" id="IPR006553">
    <property type="entry name" value="Leu-rich_rpt_Cys-con_subtyp"/>
</dbReference>
<dbReference type="InterPro" id="IPR001810">
    <property type="entry name" value="F-box_dom"/>
</dbReference>
<feature type="compositionally biased region" description="Basic and acidic residues" evidence="1">
    <location>
        <begin position="191"/>
        <end position="222"/>
    </location>
</feature>
<dbReference type="GO" id="GO:0031146">
    <property type="term" value="P:SCF-dependent proteasomal ubiquitin-dependent protein catabolic process"/>
    <property type="evidence" value="ECO:0007669"/>
    <property type="project" value="TreeGrafter"/>
</dbReference>
<gene>
    <name evidence="3" type="ORF">BG015_005853</name>
</gene>
<feature type="compositionally biased region" description="Low complexity" evidence="1">
    <location>
        <begin position="364"/>
        <end position="374"/>
    </location>
</feature>
<feature type="compositionally biased region" description="Low complexity" evidence="1">
    <location>
        <begin position="240"/>
        <end position="249"/>
    </location>
</feature>